<reference evidence="4" key="1">
    <citation type="journal article" date="2020" name="mSystems">
        <title>Genome- and Community-Level Interaction Insights into Carbon Utilization and Element Cycling Functions of Hydrothermarchaeota in Hydrothermal Sediment.</title>
        <authorList>
            <person name="Zhou Z."/>
            <person name="Liu Y."/>
            <person name="Xu W."/>
            <person name="Pan J."/>
            <person name="Luo Z.H."/>
            <person name="Li M."/>
        </authorList>
    </citation>
    <scope>NUCLEOTIDE SEQUENCE [LARGE SCALE GENOMIC DNA]</scope>
    <source>
        <strain evidence="4">HyVt-443</strain>
    </source>
</reference>
<evidence type="ECO:0000259" key="3">
    <source>
        <dbReference type="PROSITE" id="PS50110"/>
    </source>
</evidence>
<gene>
    <name evidence="4" type="ORF">ENI96_12925</name>
</gene>
<proteinExistence type="predicted"/>
<evidence type="ECO:0000256" key="2">
    <source>
        <dbReference type="PROSITE-ProRule" id="PRU00169"/>
    </source>
</evidence>
<dbReference type="AlphaFoldDB" id="A0A831RKY4"/>
<dbReference type="InterPro" id="IPR001789">
    <property type="entry name" value="Sig_transdc_resp-reg_receiver"/>
</dbReference>
<dbReference type="Proteomes" id="UP000886251">
    <property type="component" value="Unassembled WGS sequence"/>
</dbReference>
<dbReference type="InterPro" id="IPR050595">
    <property type="entry name" value="Bact_response_regulator"/>
</dbReference>
<dbReference type="SUPFAM" id="SSF52172">
    <property type="entry name" value="CheY-like"/>
    <property type="match status" value="1"/>
</dbReference>
<comment type="caution">
    <text evidence="4">The sequence shown here is derived from an EMBL/GenBank/DDBJ whole genome shotgun (WGS) entry which is preliminary data.</text>
</comment>
<keyword evidence="1 2" id="KW-0597">Phosphoprotein</keyword>
<dbReference type="PANTHER" id="PTHR44591:SF3">
    <property type="entry name" value="RESPONSE REGULATORY DOMAIN-CONTAINING PROTEIN"/>
    <property type="match status" value="1"/>
</dbReference>
<evidence type="ECO:0000256" key="1">
    <source>
        <dbReference type="ARBA" id="ARBA00022553"/>
    </source>
</evidence>
<organism evidence="4">
    <name type="scientific">Sedimenticola thiotaurini</name>
    <dbReference type="NCBI Taxonomy" id="1543721"/>
    <lineage>
        <taxon>Bacteria</taxon>
        <taxon>Pseudomonadati</taxon>
        <taxon>Pseudomonadota</taxon>
        <taxon>Gammaproteobacteria</taxon>
        <taxon>Chromatiales</taxon>
        <taxon>Sedimenticolaceae</taxon>
        <taxon>Sedimenticola</taxon>
    </lineage>
</organism>
<name>A0A831RKY4_9GAMM</name>
<dbReference type="SMART" id="SM00448">
    <property type="entry name" value="REC"/>
    <property type="match status" value="1"/>
</dbReference>
<sequence length="148" mass="16598">MSMERPRILVVDDEPFYTEVLHNLLRDEYEVESAATGEEALAKASAVPLPDLVLLDIILPDIDGYEVCYRLKRNAATSDIPVIFLTVKSDVDDEIRGFNLGAVDYIAKPISPPIVKARVRTHIKLARMIQQLEDMVAQLREQSSAVSF</sequence>
<protein>
    <submittedName>
        <fullName evidence="4">Response regulator</fullName>
    </submittedName>
</protein>
<feature type="modified residue" description="4-aspartylphosphate" evidence="2">
    <location>
        <position position="56"/>
    </location>
</feature>
<dbReference type="EMBL" id="DRKP01000162">
    <property type="protein sequence ID" value="HEB97317.1"/>
    <property type="molecule type" value="Genomic_DNA"/>
</dbReference>
<dbReference type="Pfam" id="PF00072">
    <property type="entry name" value="Response_reg"/>
    <property type="match status" value="1"/>
</dbReference>
<dbReference type="PROSITE" id="PS50110">
    <property type="entry name" value="RESPONSE_REGULATORY"/>
    <property type="match status" value="1"/>
</dbReference>
<accession>A0A831RKY4</accession>
<evidence type="ECO:0000313" key="4">
    <source>
        <dbReference type="EMBL" id="HEB97317.1"/>
    </source>
</evidence>
<dbReference type="InterPro" id="IPR011006">
    <property type="entry name" value="CheY-like_superfamily"/>
</dbReference>
<feature type="domain" description="Response regulatory" evidence="3">
    <location>
        <begin position="7"/>
        <end position="123"/>
    </location>
</feature>
<dbReference type="Gene3D" id="3.40.50.2300">
    <property type="match status" value="1"/>
</dbReference>
<dbReference type="PANTHER" id="PTHR44591">
    <property type="entry name" value="STRESS RESPONSE REGULATOR PROTEIN 1"/>
    <property type="match status" value="1"/>
</dbReference>
<dbReference type="GO" id="GO:0000160">
    <property type="term" value="P:phosphorelay signal transduction system"/>
    <property type="evidence" value="ECO:0007669"/>
    <property type="project" value="InterPro"/>
</dbReference>